<evidence type="ECO:0000313" key="8">
    <source>
        <dbReference type="Proteomes" id="UP000694546"/>
    </source>
</evidence>
<feature type="compositionally biased region" description="Low complexity" evidence="6">
    <location>
        <begin position="165"/>
        <end position="174"/>
    </location>
</feature>
<evidence type="ECO:0000256" key="2">
    <source>
        <dbReference type="ARBA" id="ARBA00007585"/>
    </source>
</evidence>
<feature type="compositionally biased region" description="Low complexity" evidence="6">
    <location>
        <begin position="286"/>
        <end position="298"/>
    </location>
</feature>
<feature type="coiled-coil region" evidence="5">
    <location>
        <begin position="730"/>
        <end position="757"/>
    </location>
</feature>
<feature type="compositionally biased region" description="Low complexity" evidence="6">
    <location>
        <begin position="381"/>
        <end position="394"/>
    </location>
</feature>
<evidence type="ECO:0000313" key="7">
    <source>
        <dbReference type="Ensembl" id="ENSGMOP00000062378.1"/>
    </source>
</evidence>
<comment type="similarity">
    <text evidence="2">Belongs to the MTUS1 family.</text>
</comment>
<keyword evidence="3 5" id="KW-0175">Coiled coil</keyword>
<evidence type="ECO:0000256" key="4">
    <source>
        <dbReference type="ARBA" id="ARBA00023242"/>
    </source>
</evidence>
<organism evidence="7 8">
    <name type="scientific">Gadus morhua</name>
    <name type="common">Atlantic cod</name>
    <dbReference type="NCBI Taxonomy" id="8049"/>
    <lineage>
        <taxon>Eukaryota</taxon>
        <taxon>Metazoa</taxon>
        <taxon>Chordata</taxon>
        <taxon>Craniata</taxon>
        <taxon>Vertebrata</taxon>
        <taxon>Euteleostomi</taxon>
        <taxon>Actinopterygii</taxon>
        <taxon>Neopterygii</taxon>
        <taxon>Teleostei</taxon>
        <taxon>Neoteleostei</taxon>
        <taxon>Acanthomorphata</taxon>
        <taxon>Zeiogadaria</taxon>
        <taxon>Gadariae</taxon>
        <taxon>Gadiformes</taxon>
        <taxon>Gadoidei</taxon>
        <taxon>Gadidae</taxon>
        <taxon>Gadus</taxon>
    </lineage>
</organism>
<feature type="region of interest" description="Disordered" evidence="6">
    <location>
        <begin position="800"/>
        <end position="836"/>
    </location>
</feature>
<feature type="coiled-coil region" evidence="5">
    <location>
        <begin position="506"/>
        <end position="696"/>
    </location>
</feature>
<dbReference type="OMA" id="GNCENGR"/>
<feature type="region of interest" description="Disordered" evidence="6">
    <location>
        <begin position="256"/>
        <end position="313"/>
    </location>
</feature>
<dbReference type="GO" id="GO:0005737">
    <property type="term" value="C:cytoplasm"/>
    <property type="evidence" value="ECO:0007669"/>
    <property type="project" value="TreeGrafter"/>
</dbReference>
<dbReference type="GO" id="GO:0008017">
    <property type="term" value="F:microtubule binding"/>
    <property type="evidence" value="ECO:0007669"/>
    <property type="project" value="TreeGrafter"/>
</dbReference>
<feature type="compositionally biased region" description="Basic and acidic residues" evidence="6">
    <location>
        <begin position="470"/>
        <end position="484"/>
    </location>
</feature>
<feature type="compositionally biased region" description="Pro residues" evidence="6">
    <location>
        <begin position="819"/>
        <end position="836"/>
    </location>
</feature>
<dbReference type="PANTHER" id="PTHR24200:SF7">
    <property type="entry name" value="MICROTUBULE-ASSOCIATED TUMOR SUPPRESSOR 1"/>
    <property type="match status" value="1"/>
</dbReference>
<feature type="compositionally biased region" description="Low complexity" evidence="6">
    <location>
        <begin position="212"/>
        <end position="243"/>
    </location>
</feature>
<proteinExistence type="inferred from homology"/>
<evidence type="ECO:0000256" key="5">
    <source>
        <dbReference type="SAM" id="Coils"/>
    </source>
</evidence>
<name>A0A8C5CM93_GADMO</name>
<feature type="compositionally biased region" description="Polar residues" evidence="6">
    <location>
        <begin position="299"/>
        <end position="313"/>
    </location>
</feature>
<dbReference type="GO" id="GO:0005634">
    <property type="term" value="C:nucleus"/>
    <property type="evidence" value="ECO:0007669"/>
    <property type="project" value="UniProtKB-SubCell"/>
</dbReference>
<dbReference type="InterPro" id="IPR051293">
    <property type="entry name" value="MTUS1/CCDC69"/>
</dbReference>
<feature type="region of interest" description="Disordered" evidence="6">
    <location>
        <begin position="34"/>
        <end position="123"/>
    </location>
</feature>
<dbReference type="GeneTree" id="ENSGT00950000183026"/>
<feature type="compositionally biased region" description="Polar residues" evidence="6">
    <location>
        <begin position="268"/>
        <end position="279"/>
    </location>
</feature>
<dbReference type="Proteomes" id="UP000694546">
    <property type="component" value="Chromosome 3"/>
</dbReference>
<reference evidence="7" key="2">
    <citation type="submission" date="2025-09" db="UniProtKB">
        <authorList>
            <consortium name="Ensembl"/>
        </authorList>
    </citation>
    <scope>IDENTIFICATION</scope>
</reference>
<feature type="compositionally biased region" description="Polar residues" evidence="6">
    <location>
        <begin position="351"/>
        <end position="373"/>
    </location>
</feature>
<feature type="region of interest" description="Disordered" evidence="6">
    <location>
        <begin position="147"/>
        <end position="243"/>
    </location>
</feature>
<feature type="region of interest" description="Disordered" evidence="6">
    <location>
        <begin position="335"/>
        <end position="484"/>
    </location>
</feature>
<evidence type="ECO:0000256" key="1">
    <source>
        <dbReference type="ARBA" id="ARBA00004123"/>
    </source>
</evidence>
<reference evidence="7" key="1">
    <citation type="submission" date="2025-08" db="UniProtKB">
        <authorList>
            <consortium name="Ensembl"/>
        </authorList>
    </citation>
    <scope>IDENTIFICATION</scope>
</reference>
<keyword evidence="8" id="KW-1185">Reference proteome</keyword>
<evidence type="ECO:0000256" key="6">
    <source>
        <dbReference type="SAM" id="MobiDB-lite"/>
    </source>
</evidence>
<accession>A0A8C5CM93</accession>
<keyword evidence="4" id="KW-0539">Nucleus</keyword>
<feature type="compositionally biased region" description="Low complexity" evidence="6">
    <location>
        <begin position="424"/>
        <end position="436"/>
    </location>
</feature>
<sequence>MVNTMVSLRSSELGPMAWDAVTKRQLFLQKVSSKLGPGPRQQAGQRAPGASCATGPAAVWGSGAPAQGGSGPRPAQAESSSLGKEAASTGAGAPGRARLSHNQGLLKPRPISERSSSLATQYSVTSNSKAASANQLAGSLPCGRSLTAMLPPSSSKLPVKGLPRSLSSSSLGSSPAQNNKEAPAGSPADEKPGRGAPPLGNHSPANPPGPGTAVSTDANANANNNACNNASTNANSAAASTRAPGIRCRAFSVQNRTNTTGLKPPAVTGSSPARTTNHTAAGHKTAASANPASPAKPSQNPFQRSGSARYNRPTSTISPVWVQQHCLPACQTPVDKNKPRGAPARPIHAGSTPTSTTQPGCTSTQPGCTSTQPGCPLPAGPNHNLNQNLNQQPPAEIQIPDLLNGNGPPCRRPAQTPEVGARAPTPTSTPTSPSTPQGMGVRTGSRPNGRVPPRPAGGPSSGPQAGGGGRRVEEKRSHSKEQVEEKRLRRLLVQGNRRVEALATVIQHLLSEREMVLKQKQNLSNQLTDLKEELASSTLSCEQLQKEKEEALCSQQEALCSAQEQQKEELGQLEDRLRSFYQAEWDKVHQRYQEEADRFRALMEQQVEELRSRQEAELREQEVTHSQEAESMTQRFEASVQDLQSSHQENINQLDRRLQETEASLSERVSVLLQEKEELEEKLRAEEEATRRSLTEPRYLYLQQELDSLKVVLEMKTSQLHLKDKKLMEMEKLVDTNAKLEEYMNRVRQENEDYRARMSKHAALSKQLTSEQALLQKNLQKESKVNKRLSMENEELLWKLHHGDPLGSPRQLSPTSPCHSPPNSPHFPTAPPLSPR</sequence>
<dbReference type="AlphaFoldDB" id="A0A8C5CM93"/>
<feature type="compositionally biased region" description="Polar residues" evidence="6">
    <location>
        <begin position="113"/>
        <end position="123"/>
    </location>
</feature>
<evidence type="ECO:0000256" key="3">
    <source>
        <dbReference type="ARBA" id="ARBA00023054"/>
    </source>
</evidence>
<protein>
    <submittedName>
        <fullName evidence="7">Microtubule associated tumor suppressor 1b</fullName>
    </submittedName>
</protein>
<dbReference type="Ensembl" id="ENSGMOT00000049147.1">
    <property type="protein sequence ID" value="ENSGMOP00000062378.1"/>
    <property type="gene ID" value="ENSGMOG00000014509.2"/>
</dbReference>
<comment type="subcellular location">
    <subcellularLocation>
        <location evidence="1">Nucleus</location>
    </subcellularLocation>
</comment>
<dbReference type="PANTHER" id="PTHR24200">
    <property type="entry name" value="TOUCAN, ISOFORM A"/>
    <property type="match status" value="1"/>
</dbReference>